<organism evidence="5 6">
    <name type="scientific">Candidula unifasciata</name>
    <dbReference type="NCBI Taxonomy" id="100452"/>
    <lineage>
        <taxon>Eukaryota</taxon>
        <taxon>Metazoa</taxon>
        <taxon>Spiralia</taxon>
        <taxon>Lophotrochozoa</taxon>
        <taxon>Mollusca</taxon>
        <taxon>Gastropoda</taxon>
        <taxon>Heterobranchia</taxon>
        <taxon>Euthyneura</taxon>
        <taxon>Panpulmonata</taxon>
        <taxon>Eupulmonata</taxon>
        <taxon>Stylommatophora</taxon>
        <taxon>Helicina</taxon>
        <taxon>Helicoidea</taxon>
        <taxon>Geomitridae</taxon>
        <taxon>Candidula</taxon>
    </lineage>
</organism>
<dbReference type="GO" id="GO:0036297">
    <property type="term" value="P:interstrand cross-link repair"/>
    <property type="evidence" value="ECO:0007669"/>
    <property type="project" value="InterPro"/>
</dbReference>
<dbReference type="Proteomes" id="UP000678393">
    <property type="component" value="Unassembled WGS sequence"/>
</dbReference>
<feature type="non-terminal residue" evidence="5">
    <location>
        <position position="177"/>
    </location>
</feature>
<evidence type="ECO:0008006" key="7">
    <source>
        <dbReference type="Google" id="ProtNLM"/>
    </source>
</evidence>
<evidence type="ECO:0000313" key="5">
    <source>
        <dbReference type="EMBL" id="CAG5116674.1"/>
    </source>
</evidence>
<dbReference type="EMBL" id="CAJHNH020000286">
    <property type="protein sequence ID" value="CAG5116674.1"/>
    <property type="molecule type" value="Genomic_DNA"/>
</dbReference>
<dbReference type="GO" id="GO:0043240">
    <property type="term" value="C:Fanconi anaemia nuclear complex"/>
    <property type="evidence" value="ECO:0007669"/>
    <property type="project" value="InterPro"/>
</dbReference>
<accession>A0A8S3YIX0</accession>
<dbReference type="AlphaFoldDB" id="A0A8S3YIX0"/>
<feature type="domain" description="Fanconi anemia core complex-associated protein 24 pseudonuclease" evidence="4">
    <location>
        <begin position="2"/>
        <end position="98"/>
    </location>
</feature>
<dbReference type="Pfam" id="PF17949">
    <property type="entry name" value="PND"/>
    <property type="match status" value="1"/>
</dbReference>
<dbReference type="SUPFAM" id="SSF47781">
    <property type="entry name" value="RuvA domain 2-like"/>
    <property type="match status" value="1"/>
</dbReference>
<comment type="caution">
    <text evidence="5">The sequence shown here is derived from an EMBL/GenBank/DDBJ whole genome shotgun (WGS) entry which is preliminary data.</text>
</comment>
<dbReference type="CDD" id="cd20076">
    <property type="entry name" value="XPF_nuclease_FAAP24"/>
    <property type="match status" value="1"/>
</dbReference>
<dbReference type="Pfam" id="PF12826">
    <property type="entry name" value="HHH_2"/>
    <property type="match status" value="1"/>
</dbReference>
<dbReference type="InterPro" id="IPR026985">
    <property type="entry name" value="FAAP24"/>
</dbReference>
<keyword evidence="1" id="KW-0227">DNA damage</keyword>
<keyword evidence="6" id="KW-1185">Reference proteome</keyword>
<reference evidence="5" key="1">
    <citation type="submission" date="2021-04" db="EMBL/GenBank/DDBJ databases">
        <authorList>
            <consortium name="Molecular Ecology Group"/>
        </authorList>
    </citation>
    <scope>NUCLEOTIDE SEQUENCE</scope>
</reference>
<proteinExistence type="predicted"/>
<dbReference type="InterPro" id="IPR041663">
    <property type="entry name" value="DisA/LigA_HHH"/>
</dbReference>
<gene>
    <name evidence="5" type="ORF">CUNI_LOCUS2232</name>
</gene>
<evidence type="ECO:0000313" key="6">
    <source>
        <dbReference type="Proteomes" id="UP000678393"/>
    </source>
</evidence>
<feature type="domain" description="DisA/LigA helix-hairpin-helix motif" evidence="3">
    <location>
        <begin position="129"/>
        <end position="175"/>
    </location>
</feature>
<keyword evidence="2" id="KW-0234">DNA repair</keyword>
<evidence type="ECO:0000256" key="1">
    <source>
        <dbReference type="ARBA" id="ARBA00022763"/>
    </source>
</evidence>
<evidence type="ECO:0000259" key="3">
    <source>
        <dbReference type="Pfam" id="PF12826"/>
    </source>
</evidence>
<dbReference type="OrthoDB" id="5975714at2759"/>
<evidence type="ECO:0000256" key="2">
    <source>
        <dbReference type="ARBA" id="ARBA00023204"/>
    </source>
</evidence>
<name>A0A8S3YIX0_9EUPU</name>
<sequence>SLPVHFEISTSVIDFHPSCNTGVVYIVEADVIGGTYKRNVARLRKANNVRGIVLVEKTITTSQYYYDVQKFCVSDLGLSVVPIADHKEAADFLIQMVHVESRLDSNPFLKPVPAPSADVAVMSVLTTCPGVGETKALALLDNFPSLECLSKATLEELAAVVGKASAGKLYDFFHRVT</sequence>
<dbReference type="Gene3D" id="3.40.50.10130">
    <property type="match status" value="1"/>
</dbReference>
<dbReference type="PANTHER" id="PTHR31786">
    <property type="entry name" value="FANCONI ANEMIA CORE COMPLEX-ASSOCIATED PROTEIN 24"/>
    <property type="match status" value="1"/>
</dbReference>
<dbReference type="InterPro" id="IPR010994">
    <property type="entry name" value="RuvA_2-like"/>
</dbReference>
<dbReference type="Gene3D" id="1.10.150.20">
    <property type="entry name" value="5' to 3' exonuclease, C-terminal subdomain"/>
    <property type="match status" value="1"/>
</dbReference>
<dbReference type="PANTHER" id="PTHR31786:SF2">
    <property type="entry name" value="FANCONI ANEMIA CORE COMPLEX-ASSOCIATED PROTEIN 24"/>
    <property type="match status" value="1"/>
</dbReference>
<protein>
    <recommendedName>
        <fullName evidence="7">Fanconi anemia core complex-associated protein 24</fullName>
    </recommendedName>
</protein>
<dbReference type="GO" id="GO:0003682">
    <property type="term" value="F:chromatin binding"/>
    <property type="evidence" value="ECO:0007669"/>
    <property type="project" value="TreeGrafter"/>
</dbReference>
<evidence type="ECO:0000259" key="4">
    <source>
        <dbReference type="Pfam" id="PF17949"/>
    </source>
</evidence>
<dbReference type="InterPro" id="IPR040646">
    <property type="entry name" value="PND"/>
</dbReference>